<dbReference type="EMBL" id="CCFA01003620">
    <property type="protein sequence ID" value="CDW98712.1"/>
    <property type="molecule type" value="Genomic_DNA"/>
</dbReference>
<protein>
    <submittedName>
        <fullName evidence="1">Uncharacterized protein</fullName>
    </submittedName>
</protein>
<gene>
    <name evidence="1" type="primary">SSCI60790.1</name>
</gene>
<organism evidence="1 2">
    <name type="scientific">Sporisorium scitamineum</name>
    <dbReference type="NCBI Taxonomy" id="49012"/>
    <lineage>
        <taxon>Eukaryota</taxon>
        <taxon>Fungi</taxon>
        <taxon>Dikarya</taxon>
        <taxon>Basidiomycota</taxon>
        <taxon>Ustilaginomycotina</taxon>
        <taxon>Ustilaginomycetes</taxon>
        <taxon>Ustilaginales</taxon>
        <taxon>Ustilaginaceae</taxon>
        <taxon>Sporisorium</taxon>
    </lineage>
</organism>
<keyword evidence="2" id="KW-1185">Reference proteome</keyword>
<evidence type="ECO:0000313" key="1">
    <source>
        <dbReference type="EMBL" id="CDW98712.1"/>
    </source>
</evidence>
<sequence length="43" mass="4466">MIVVTIVAASSAGRDSEDLETHTVSAVGSFAISSDAPFPWDLD</sequence>
<dbReference type="Proteomes" id="UP000242770">
    <property type="component" value="Unassembled WGS sequence"/>
</dbReference>
<reference evidence="2" key="1">
    <citation type="submission" date="2014-06" db="EMBL/GenBank/DDBJ databases">
        <authorList>
            <person name="Berkman P.J."/>
        </authorList>
    </citation>
    <scope>NUCLEOTIDE SEQUENCE [LARGE SCALE GENOMIC DNA]</scope>
</reference>
<name>A0A0F7S6W7_9BASI</name>
<proteinExistence type="predicted"/>
<dbReference type="AlphaFoldDB" id="A0A0F7S6W7"/>
<accession>A0A0F7S6W7</accession>
<evidence type="ECO:0000313" key="2">
    <source>
        <dbReference type="Proteomes" id="UP000242770"/>
    </source>
</evidence>